<dbReference type="SUPFAM" id="SSF57667">
    <property type="entry name" value="beta-beta-alpha zinc fingers"/>
    <property type="match status" value="1"/>
</dbReference>
<dbReference type="PROSITE" id="PS00028">
    <property type="entry name" value="ZINC_FINGER_C2H2_1"/>
    <property type="match status" value="1"/>
</dbReference>
<comment type="caution">
    <text evidence="3">The sequence shown here is derived from an EMBL/GenBank/DDBJ whole genome shotgun (WGS) entry which is preliminary data.</text>
</comment>
<dbReference type="InterPro" id="IPR036236">
    <property type="entry name" value="Znf_C2H2_sf"/>
</dbReference>
<dbReference type="InterPro" id="IPR036397">
    <property type="entry name" value="RNaseH_sf"/>
</dbReference>
<keyword evidence="1" id="KW-0862">Zinc</keyword>
<keyword evidence="1" id="KW-0863">Zinc-finger</keyword>
<name>A0ABQ8RX73_PERAM</name>
<dbReference type="PANTHER" id="PTHR46060:SF1">
    <property type="entry name" value="MARINER MOS1 TRANSPOSASE-LIKE PROTEIN"/>
    <property type="match status" value="1"/>
</dbReference>
<proteinExistence type="predicted"/>
<evidence type="ECO:0000313" key="3">
    <source>
        <dbReference type="EMBL" id="KAJ4426259.1"/>
    </source>
</evidence>
<feature type="domain" description="C2H2-type" evidence="2">
    <location>
        <begin position="27"/>
        <end position="54"/>
    </location>
</feature>
<dbReference type="EMBL" id="JAJSOF020000040">
    <property type="protein sequence ID" value="KAJ4426259.1"/>
    <property type="molecule type" value="Genomic_DNA"/>
</dbReference>
<dbReference type="Proteomes" id="UP001148838">
    <property type="component" value="Unassembled WGS sequence"/>
</dbReference>
<evidence type="ECO:0000313" key="4">
    <source>
        <dbReference type="Proteomes" id="UP001148838"/>
    </source>
</evidence>
<dbReference type="InterPro" id="IPR052709">
    <property type="entry name" value="Transposase-MT_Hybrid"/>
</dbReference>
<gene>
    <name evidence="3" type="ORF">ANN_27071</name>
</gene>
<keyword evidence="4" id="KW-1185">Reference proteome</keyword>
<organism evidence="3 4">
    <name type="scientific">Periplaneta americana</name>
    <name type="common">American cockroach</name>
    <name type="synonym">Blatta americana</name>
    <dbReference type="NCBI Taxonomy" id="6978"/>
    <lineage>
        <taxon>Eukaryota</taxon>
        <taxon>Metazoa</taxon>
        <taxon>Ecdysozoa</taxon>
        <taxon>Arthropoda</taxon>
        <taxon>Hexapoda</taxon>
        <taxon>Insecta</taxon>
        <taxon>Pterygota</taxon>
        <taxon>Neoptera</taxon>
        <taxon>Polyneoptera</taxon>
        <taxon>Dictyoptera</taxon>
        <taxon>Blattodea</taxon>
        <taxon>Blattoidea</taxon>
        <taxon>Blattidae</taxon>
        <taxon>Blattinae</taxon>
        <taxon>Periplaneta</taxon>
    </lineage>
</organism>
<keyword evidence="1" id="KW-0479">Metal-binding</keyword>
<reference evidence="3 4" key="1">
    <citation type="journal article" date="2022" name="Allergy">
        <title>Genome assembly and annotation of Periplaneta americana reveal a comprehensive cockroach allergen profile.</title>
        <authorList>
            <person name="Wang L."/>
            <person name="Xiong Q."/>
            <person name="Saelim N."/>
            <person name="Wang L."/>
            <person name="Nong W."/>
            <person name="Wan A.T."/>
            <person name="Shi M."/>
            <person name="Liu X."/>
            <person name="Cao Q."/>
            <person name="Hui J.H.L."/>
            <person name="Sookrung N."/>
            <person name="Leung T.F."/>
            <person name="Tungtrongchitr A."/>
            <person name="Tsui S.K.W."/>
        </authorList>
    </citation>
    <scope>NUCLEOTIDE SEQUENCE [LARGE SCALE GENOMIC DNA]</scope>
    <source>
        <strain evidence="3">PWHHKU_190912</strain>
    </source>
</reference>
<dbReference type="PANTHER" id="PTHR46060">
    <property type="entry name" value="MARINER MOS1 TRANSPOSASE-LIKE PROTEIN"/>
    <property type="match status" value="1"/>
</dbReference>
<evidence type="ECO:0000259" key="2">
    <source>
        <dbReference type="PROSITE" id="PS50157"/>
    </source>
</evidence>
<protein>
    <recommendedName>
        <fullName evidence="2">C2H2-type domain-containing protein</fullName>
    </recommendedName>
</protein>
<dbReference type="PROSITE" id="PS50157">
    <property type="entry name" value="ZINC_FINGER_C2H2_2"/>
    <property type="match status" value="1"/>
</dbReference>
<accession>A0ABQ8RX73</accession>
<sequence>MIRHVLPDSVADGSLFKHIRTHSEKSFQCVTCGKYFAHRGALTAHERLHLGLKPSNVTYAIEDTGRNDENIAKIKRAIDEDRRKTIDEVSEETNLSWSTVQRILTEELHMRRVSAKFVPSLLTDDERENRVRVCRDLMSEMQNGPNFLKRIVTGDECYGSLSLQKMFKMSTSCLNTDSHRCLIDLRTRSQNPGVLRVSSEHATIRFRRDSKSGTGDE</sequence>
<dbReference type="InterPro" id="IPR013087">
    <property type="entry name" value="Znf_C2H2_type"/>
</dbReference>
<dbReference type="Pfam" id="PF00096">
    <property type="entry name" value="zf-C2H2"/>
    <property type="match status" value="1"/>
</dbReference>
<evidence type="ECO:0000256" key="1">
    <source>
        <dbReference type="PROSITE-ProRule" id="PRU00042"/>
    </source>
</evidence>
<dbReference type="Gene3D" id="3.30.160.60">
    <property type="entry name" value="Classic Zinc Finger"/>
    <property type="match status" value="1"/>
</dbReference>
<dbReference type="Gene3D" id="3.30.420.10">
    <property type="entry name" value="Ribonuclease H-like superfamily/Ribonuclease H"/>
    <property type="match status" value="1"/>
</dbReference>